<accession>A0A0P9T5A8</accession>
<evidence type="ECO:0000313" key="1">
    <source>
        <dbReference type="EMBL" id="RMV35343.1"/>
    </source>
</evidence>
<evidence type="ECO:0000313" key="2">
    <source>
        <dbReference type="Proteomes" id="UP000271631"/>
    </source>
</evidence>
<dbReference type="AlphaFoldDB" id="A0A0P9T5A8"/>
<reference evidence="1 2" key="1">
    <citation type="submission" date="2018-08" db="EMBL/GenBank/DDBJ databases">
        <title>Recombination of ecologically and evolutionarily significant loci maintains genetic cohesion in the Pseudomonas syringae species complex.</title>
        <authorList>
            <person name="Dillon M."/>
            <person name="Thakur S."/>
            <person name="Almeida R.N.D."/>
            <person name="Weir B.S."/>
            <person name="Guttman D.S."/>
        </authorList>
    </citation>
    <scope>NUCLEOTIDE SEQUENCE [LARGE SCALE GENOMIC DNA]</scope>
    <source>
        <strain evidence="1 2">ICMP 11281</strain>
    </source>
</reference>
<name>A0A0P9T5A8_PSEYM</name>
<gene>
    <name evidence="1" type="ORF">ALP13_04400</name>
</gene>
<protein>
    <submittedName>
        <fullName evidence="1">Uncharacterized protein</fullName>
    </submittedName>
</protein>
<comment type="caution">
    <text evidence="1">The sequence shown here is derived from an EMBL/GenBank/DDBJ whole genome shotgun (WGS) entry which is preliminary data.</text>
</comment>
<sequence>MEQVLGVASGVRQHGCCVFKPPMKSDPVVDKKPYQFGISQDFNRQRSVYEFDMPAIFHYFLPQALQYGDTGVSRRHAYMQDMYRAWKDPCDVMWVMALFDRTKQAAQCDAITLGEVTSRSVQYRASGLGSFDGRNRNAQSPVLAMQRQ</sequence>
<organism evidence="1 2">
    <name type="scientific">Pseudomonas syringae pv. maculicola</name>
    <dbReference type="NCBI Taxonomy" id="59511"/>
    <lineage>
        <taxon>Bacteria</taxon>
        <taxon>Pseudomonadati</taxon>
        <taxon>Pseudomonadota</taxon>
        <taxon>Gammaproteobacteria</taxon>
        <taxon>Pseudomonadales</taxon>
        <taxon>Pseudomonadaceae</taxon>
        <taxon>Pseudomonas</taxon>
    </lineage>
</organism>
<proteinExistence type="predicted"/>
<dbReference type="Proteomes" id="UP000271631">
    <property type="component" value="Unassembled WGS sequence"/>
</dbReference>
<dbReference type="EMBL" id="RBUQ01000199">
    <property type="protein sequence ID" value="RMV35343.1"/>
    <property type="molecule type" value="Genomic_DNA"/>
</dbReference>